<accession>A0ABD1TZS0</accession>
<evidence type="ECO:0000313" key="2">
    <source>
        <dbReference type="Proteomes" id="UP001604336"/>
    </source>
</evidence>
<dbReference type="EMBL" id="JBFOLK010000004">
    <property type="protein sequence ID" value="KAL2518232.1"/>
    <property type="molecule type" value="Genomic_DNA"/>
</dbReference>
<sequence>MAALSRFISKAMDKCLPFFKVLKGSKRVQWMTECETAFQALKEHLGHAPYYQNPRQASPCYCTLLCLRSLSRGTLPRYGETRAITHYGLKEIEALLLSAQYPCPLQLPFETSYAKDRGLGKATKMDY</sequence>
<dbReference type="Gene3D" id="3.30.70.270">
    <property type="match status" value="1"/>
</dbReference>
<organism evidence="1 2">
    <name type="scientific">Abeliophyllum distichum</name>
    <dbReference type="NCBI Taxonomy" id="126358"/>
    <lineage>
        <taxon>Eukaryota</taxon>
        <taxon>Viridiplantae</taxon>
        <taxon>Streptophyta</taxon>
        <taxon>Embryophyta</taxon>
        <taxon>Tracheophyta</taxon>
        <taxon>Spermatophyta</taxon>
        <taxon>Magnoliopsida</taxon>
        <taxon>eudicotyledons</taxon>
        <taxon>Gunneridae</taxon>
        <taxon>Pentapetalae</taxon>
        <taxon>asterids</taxon>
        <taxon>lamiids</taxon>
        <taxon>Lamiales</taxon>
        <taxon>Oleaceae</taxon>
        <taxon>Forsythieae</taxon>
        <taxon>Abeliophyllum</taxon>
    </lineage>
</organism>
<dbReference type="Proteomes" id="UP001604336">
    <property type="component" value="Unassembled WGS sequence"/>
</dbReference>
<keyword evidence="2" id="KW-1185">Reference proteome</keyword>
<name>A0ABD1TZS0_9LAMI</name>
<dbReference type="InterPro" id="IPR043502">
    <property type="entry name" value="DNA/RNA_pol_sf"/>
</dbReference>
<evidence type="ECO:0000313" key="1">
    <source>
        <dbReference type="EMBL" id="KAL2518232.1"/>
    </source>
</evidence>
<gene>
    <name evidence="1" type="ORF">Adt_14479</name>
</gene>
<dbReference type="InterPro" id="IPR043128">
    <property type="entry name" value="Rev_trsase/Diguanyl_cyclase"/>
</dbReference>
<dbReference type="AlphaFoldDB" id="A0ABD1TZS0"/>
<dbReference type="SUPFAM" id="SSF56672">
    <property type="entry name" value="DNA/RNA polymerases"/>
    <property type="match status" value="1"/>
</dbReference>
<protein>
    <submittedName>
        <fullName evidence="1">RT RNaseH 2 domain-containing protein</fullName>
    </submittedName>
</protein>
<reference evidence="2" key="1">
    <citation type="submission" date="2024-07" db="EMBL/GenBank/DDBJ databases">
        <title>Two chromosome-level genome assemblies of Korean endemic species Abeliophyllum distichum and Forsythia ovata (Oleaceae).</title>
        <authorList>
            <person name="Jang H."/>
        </authorList>
    </citation>
    <scope>NUCLEOTIDE SEQUENCE [LARGE SCALE GENOMIC DNA]</scope>
</reference>
<proteinExistence type="predicted"/>
<comment type="caution">
    <text evidence="1">The sequence shown here is derived from an EMBL/GenBank/DDBJ whole genome shotgun (WGS) entry which is preliminary data.</text>
</comment>